<sequence length="326" mass="35750" precursor="true">MKRSPHFVSVLLALVVTFTSARGADEKSAAASQPITKGQRVYTCGHSFHVFVYRLLDEVAKSAGIADHQSVGLSSIGGSRVIQHWDAPNDKFGSKAALTAGKVDVLTLSPIWLPDEGIDNFAKLGVEHNPDIRVLVQEFWMPNDEYVPVYPLQAGKGIDHNATDIAALKAANDKYCHDLEDYVSKVNKAIGKEAVFVVPVGEAADKLREKLVAGQAPGLKMQWDLFRDSWGHPDAPLQVLDAYCYFAAIYHRSPVGLPMPKALAAYKVVGLDKEHKVRPRGTTPVPNTPPAGQEISQQDKEKLNRMLQEIAWDTVTHHSMTGVRAQ</sequence>
<evidence type="ECO:0000313" key="3">
    <source>
        <dbReference type="EMBL" id="EDY18530.1"/>
    </source>
</evidence>
<dbReference type="EMBL" id="ABVL01000012">
    <property type="protein sequence ID" value="EDY18530.1"/>
    <property type="molecule type" value="Genomic_DNA"/>
</dbReference>
<dbReference type="GO" id="GO:0016788">
    <property type="term" value="F:hydrolase activity, acting on ester bonds"/>
    <property type="evidence" value="ECO:0007669"/>
    <property type="project" value="UniProtKB-ARBA"/>
</dbReference>
<keyword evidence="2" id="KW-0732">Signal</keyword>
<dbReference type="eggNOG" id="ENOG5033AQ5">
    <property type="taxonomic scope" value="Bacteria"/>
</dbReference>
<keyword evidence="4" id="KW-1185">Reference proteome</keyword>
<protein>
    <recommendedName>
        <fullName evidence="5">ABC transporter substrate-binding protein</fullName>
    </recommendedName>
</protein>
<evidence type="ECO:0008006" key="5">
    <source>
        <dbReference type="Google" id="ProtNLM"/>
    </source>
</evidence>
<gene>
    <name evidence="3" type="ORF">CfE428DRAFT_3915</name>
</gene>
<dbReference type="Proteomes" id="UP000005824">
    <property type="component" value="Unassembled WGS sequence"/>
</dbReference>
<dbReference type="STRING" id="497964.CfE428DRAFT_3915"/>
<evidence type="ECO:0000256" key="1">
    <source>
        <dbReference type="SAM" id="MobiDB-lite"/>
    </source>
</evidence>
<dbReference type="Gene3D" id="3.40.50.1110">
    <property type="entry name" value="SGNH hydrolase"/>
    <property type="match status" value="1"/>
</dbReference>
<name>B4D4S7_9BACT</name>
<organism evidence="3 4">
    <name type="scientific">Chthoniobacter flavus Ellin428</name>
    <dbReference type="NCBI Taxonomy" id="497964"/>
    <lineage>
        <taxon>Bacteria</taxon>
        <taxon>Pseudomonadati</taxon>
        <taxon>Verrucomicrobiota</taxon>
        <taxon>Spartobacteria</taxon>
        <taxon>Chthoniobacterales</taxon>
        <taxon>Chthoniobacteraceae</taxon>
        <taxon>Chthoniobacter</taxon>
    </lineage>
</organism>
<dbReference type="RefSeq" id="WP_006981240.1">
    <property type="nucleotide sequence ID" value="NZ_ABVL01000012.1"/>
</dbReference>
<comment type="caution">
    <text evidence="3">The sequence shown here is derived from an EMBL/GenBank/DDBJ whole genome shotgun (WGS) entry which is preliminary data.</text>
</comment>
<evidence type="ECO:0000313" key="4">
    <source>
        <dbReference type="Proteomes" id="UP000005824"/>
    </source>
</evidence>
<feature type="signal peptide" evidence="2">
    <location>
        <begin position="1"/>
        <end position="23"/>
    </location>
</feature>
<accession>B4D4S7</accession>
<feature type="region of interest" description="Disordered" evidence="1">
    <location>
        <begin position="275"/>
        <end position="300"/>
    </location>
</feature>
<dbReference type="AlphaFoldDB" id="B4D4S7"/>
<feature type="chain" id="PRO_5002800440" description="ABC transporter substrate-binding protein" evidence="2">
    <location>
        <begin position="24"/>
        <end position="326"/>
    </location>
</feature>
<evidence type="ECO:0000256" key="2">
    <source>
        <dbReference type="SAM" id="SignalP"/>
    </source>
</evidence>
<proteinExistence type="predicted"/>
<reference evidence="3 4" key="1">
    <citation type="journal article" date="2011" name="J. Bacteriol.">
        <title>Genome sequence of Chthoniobacter flavus Ellin428, an aerobic heterotrophic soil bacterium.</title>
        <authorList>
            <person name="Kant R."/>
            <person name="van Passel M.W."/>
            <person name="Palva A."/>
            <person name="Lucas S."/>
            <person name="Lapidus A."/>
            <person name="Glavina Del Rio T."/>
            <person name="Dalin E."/>
            <person name="Tice H."/>
            <person name="Bruce D."/>
            <person name="Goodwin L."/>
            <person name="Pitluck S."/>
            <person name="Larimer F.W."/>
            <person name="Land M.L."/>
            <person name="Hauser L."/>
            <person name="Sangwan P."/>
            <person name="de Vos W.M."/>
            <person name="Janssen P.H."/>
            <person name="Smidt H."/>
        </authorList>
    </citation>
    <scope>NUCLEOTIDE SEQUENCE [LARGE SCALE GENOMIC DNA]</scope>
    <source>
        <strain evidence="3 4">Ellin428</strain>
    </source>
</reference>
<dbReference type="InParanoid" id="B4D4S7"/>
<dbReference type="InterPro" id="IPR036514">
    <property type="entry name" value="SGNH_hydro_sf"/>
</dbReference>